<dbReference type="RefSeq" id="XP_012898204.1">
    <property type="nucleotide sequence ID" value="XM_013042750.1"/>
</dbReference>
<dbReference type="GO" id="GO:0000213">
    <property type="term" value="F:tRNA-intron lyase activity"/>
    <property type="evidence" value="ECO:0007669"/>
    <property type="project" value="UniProtKB-EC"/>
</dbReference>
<sequence length="105" mass="12309">MSNYELVREQVNQYYTDKGYHVKSGFKYGSDFILYKSGDEEHKHGVALVLIHDNDSTLPIQGEIASFVRLADSVKKKALFVTYTTREIKIFQLENKMHKRLPRKR</sequence>
<dbReference type="GO" id="GO:0005634">
    <property type="term" value="C:nucleus"/>
    <property type="evidence" value="ECO:0007669"/>
    <property type="project" value="UniProtKB-ARBA"/>
</dbReference>
<dbReference type="EC" id="4.6.1.16" evidence="2"/>
<evidence type="ECO:0000256" key="2">
    <source>
        <dbReference type="ARBA" id="ARBA00012573"/>
    </source>
</evidence>
<comment type="similarity">
    <text evidence="1">Belongs to the tRNA-intron endonuclease family.</text>
</comment>
<evidence type="ECO:0000313" key="5">
    <source>
        <dbReference type="EMBL" id="CBK24156.2"/>
    </source>
</evidence>
<accession>D8M7W7</accession>
<organism evidence="5">
    <name type="scientific">Blastocystis hominis</name>
    <dbReference type="NCBI Taxonomy" id="12968"/>
    <lineage>
        <taxon>Eukaryota</taxon>
        <taxon>Sar</taxon>
        <taxon>Stramenopiles</taxon>
        <taxon>Bigyra</taxon>
        <taxon>Opalozoa</taxon>
        <taxon>Opalinata</taxon>
        <taxon>Blastocystidae</taxon>
        <taxon>Blastocystis</taxon>
    </lineage>
</organism>
<dbReference type="EMBL" id="FN668683">
    <property type="protein sequence ID" value="CBK24156.2"/>
    <property type="molecule type" value="Genomic_DNA"/>
</dbReference>
<dbReference type="InParanoid" id="D8M7W7"/>
<dbReference type="Proteomes" id="UP000008312">
    <property type="component" value="Unassembled WGS sequence"/>
</dbReference>
<evidence type="ECO:0000256" key="3">
    <source>
        <dbReference type="ARBA" id="ARBA00034031"/>
    </source>
</evidence>
<dbReference type="Pfam" id="PF01974">
    <property type="entry name" value="tRNA_int_endo"/>
    <property type="match status" value="1"/>
</dbReference>
<dbReference type="GO" id="GO:0003676">
    <property type="term" value="F:nucleic acid binding"/>
    <property type="evidence" value="ECO:0007669"/>
    <property type="project" value="InterPro"/>
</dbReference>
<proteinExistence type="inferred from homology"/>
<dbReference type="AlphaFoldDB" id="D8M7W7"/>
<name>D8M7W7_BLAHO</name>
<evidence type="ECO:0000259" key="4">
    <source>
        <dbReference type="Pfam" id="PF01974"/>
    </source>
</evidence>
<evidence type="ECO:0000313" key="6">
    <source>
        <dbReference type="Proteomes" id="UP000008312"/>
    </source>
</evidence>
<gene>
    <name evidence="5" type="ORF">GSBLH_T00003923001</name>
</gene>
<dbReference type="NCBIfam" id="TIGR00324">
    <property type="entry name" value="endA"/>
    <property type="match status" value="1"/>
</dbReference>
<dbReference type="OrthoDB" id="48041at2759"/>
<evidence type="ECO:0000256" key="1">
    <source>
        <dbReference type="ARBA" id="ARBA00008078"/>
    </source>
</evidence>
<dbReference type="InterPro" id="IPR011856">
    <property type="entry name" value="tRNA_endonuc-like_dom_sf"/>
</dbReference>
<dbReference type="Gene3D" id="3.40.1350.10">
    <property type="match status" value="1"/>
</dbReference>
<dbReference type="SUPFAM" id="SSF53032">
    <property type="entry name" value="tRNA-intron endonuclease catalytic domain-like"/>
    <property type="match status" value="1"/>
</dbReference>
<dbReference type="CDD" id="cd22363">
    <property type="entry name" value="tRNA-intron_lyase_C"/>
    <property type="match status" value="1"/>
</dbReference>
<dbReference type="GO" id="GO:0006388">
    <property type="term" value="P:tRNA splicing, via endonucleolytic cleavage and ligation"/>
    <property type="evidence" value="ECO:0007669"/>
    <property type="project" value="InterPro"/>
</dbReference>
<protein>
    <recommendedName>
        <fullName evidence="2">tRNA-intron lyase</fullName>
        <ecNumber evidence="2">4.6.1.16</ecNumber>
    </recommendedName>
</protein>
<dbReference type="InterPro" id="IPR036167">
    <property type="entry name" value="tRNA_intron_Endo_cat-like_sf"/>
</dbReference>
<feature type="domain" description="tRNA intron endonuclease catalytic" evidence="4">
    <location>
        <begin position="9"/>
        <end position="84"/>
    </location>
</feature>
<dbReference type="InterPro" id="IPR006676">
    <property type="entry name" value="tRNA_splic"/>
</dbReference>
<dbReference type="GeneID" id="24920976"/>
<comment type="catalytic activity">
    <reaction evidence="3">
        <text>pretRNA = a 3'-half-tRNA molecule with a 5'-OH end + a 5'-half-tRNA molecule with a 2',3'-cyclic phosphate end + an intron with a 2',3'-cyclic phosphate and a 5'-hydroxyl terminus.</text>
        <dbReference type="EC" id="4.6.1.16"/>
    </reaction>
</comment>
<dbReference type="InterPro" id="IPR006677">
    <property type="entry name" value="tRNA_intron_Endonuc_cat-like"/>
</dbReference>
<reference evidence="5" key="1">
    <citation type="submission" date="2010-02" db="EMBL/GenBank/DDBJ databases">
        <title>Sequencing and annotation of the Blastocystis hominis genome.</title>
        <authorList>
            <person name="Wincker P."/>
        </authorList>
    </citation>
    <scope>NUCLEOTIDE SEQUENCE</scope>
    <source>
        <strain evidence="5">Singapore isolate B</strain>
    </source>
</reference>
<keyword evidence="6" id="KW-1185">Reference proteome</keyword>